<evidence type="ECO:0000256" key="1">
    <source>
        <dbReference type="SAM" id="MobiDB-lite"/>
    </source>
</evidence>
<dbReference type="eggNOG" id="COG3428">
    <property type="taxonomic scope" value="Bacteria"/>
</dbReference>
<feature type="compositionally biased region" description="Basic and acidic residues" evidence="1">
    <location>
        <begin position="151"/>
        <end position="160"/>
    </location>
</feature>
<organism evidence="4 5">
    <name type="scientific">Pseudidiomarina salinarum</name>
    <dbReference type="NCBI Taxonomy" id="435908"/>
    <lineage>
        <taxon>Bacteria</taxon>
        <taxon>Pseudomonadati</taxon>
        <taxon>Pseudomonadota</taxon>
        <taxon>Gammaproteobacteria</taxon>
        <taxon>Alteromonadales</taxon>
        <taxon>Idiomarinaceae</taxon>
        <taxon>Pseudidiomarina</taxon>
    </lineage>
</organism>
<keyword evidence="2" id="KW-0472">Membrane</keyword>
<feature type="region of interest" description="Disordered" evidence="1">
    <location>
        <begin position="150"/>
        <end position="174"/>
    </location>
</feature>
<reference evidence="4 5" key="1">
    <citation type="submission" date="2014-06" db="EMBL/GenBank/DDBJ databases">
        <title>The draft genome sequence of Idiomarina salinarum ISL-52.</title>
        <authorList>
            <person name="Du J."/>
            <person name="Shao Z."/>
        </authorList>
    </citation>
    <scope>NUCLEOTIDE SEQUENCE [LARGE SCALE GENOMIC DNA]</scope>
    <source>
        <strain evidence="4 5">ISL-52</strain>
    </source>
</reference>
<dbReference type="STRING" id="435908.IDSA_07990"/>
<accession>A0A094IV58</accession>
<gene>
    <name evidence="4" type="ORF">IDSA_07990</name>
</gene>
<proteinExistence type="predicted"/>
<dbReference type="AlphaFoldDB" id="A0A094IV58"/>
<dbReference type="Proteomes" id="UP000054363">
    <property type="component" value="Unassembled WGS sequence"/>
</dbReference>
<feature type="domain" description="YdbS-like PH" evidence="3">
    <location>
        <begin position="68"/>
        <end position="146"/>
    </location>
</feature>
<protein>
    <recommendedName>
        <fullName evidence="3">YdbS-like PH domain-containing protein</fullName>
    </recommendedName>
</protein>
<dbReference type="PANTHER" id="PTHR34473">
    <property type="entry name" value="UPF0699 TRANSMEMBRANE PROTEIN YDBS"/>
    <property type="match status" value="1"/>
</dbReference>
<feature type="transmembrane region" description="Helical" evidence="2">
    <location>
        <begin position="25"/>
        <end position="42"/>
    </location>
</feature>
<feature type="transmembrane region" description="Helical" evidence="2">
    <location>
        <begin position="193"/>
        <end position="210"/>
    </location>
</feature>
<feature type="transmembrane region" description="Helical" evidence="2">
    <location>
        <begin position="48"/>
        <end position="68"/>
    </location>
</feature>
<feature type="transmembrane region" description="Helical" evidence="2">
    <location>
        <begin position="230"/>
        <end position="257"/>
    </location>
</feature>
<sequence>MSELNWQRTPPITMVFFILREIKRLVSNVTNLIPVLAVVAVSGTPAKAGILVALAFFLFTIAVAVMHYNRFLFAIADDAIHLRTGIMNRQNLTLKFDRIQQAELNETWYFRPFGLTILSVDSAGAGGSEVEIPGLKTELAQQLRQQVLATEKTDDKKSGEAADSGSQEQSEPDYQRQFSLPDIIRAGIIDNKIFVLLAVLAYPLSQLDIMEDYIVPWLETNTQWLDTDNWWVAPLLGIAVLAVLFVLAIGVSIVRYYGLSLTIDGGRYQARGGLFTIRTLSFRYHKLQRVQIRQNLRARLLGRWTLRVSQLRPRQQAQGQSASQFTLPVVTAPVLADLRKLLKLPAPESLGWQRISVLALLGPSIWLAVLAPLGAYLIYRQVDSLMLAAIVSAGLWLLLQIYIVLRWMRFSYSTGEDWLAVRRGVLSRRENWYPLYKVQQIDVKRSPWLRVLGFADLILNTPAGSEDIRYLTRSQAEQLQRQWVNDIARSHKPWM</sequence>
<keyword evidence="2" id="KW-0812">Transmembrane</keyword>
<evidence type="ECO:0000313" key="5">
    <source>
        <dbReference type="Proteomes" id="UP000054363"/>
    </source>
</evidence>
<name>A0A094IV58_9GAMM</name>
<evidence type="ECO:0000259" key="3">
    <source>
        <dbReference type="Pfam" id="PF03703"/>
    </source>
</evidence>
<keyword evidence="2" id="KW-1133">Transmembrane helix</keyword>
<dbReference type="InterPro" id="IPR005182">
    <property type="entry name" value="YdbS-like_PH"/>
</dbReference>
<evidence type="ECO:0000256" key="2">
    <source>
        <dbReference type="SAM" id="Phobius"/>
    </source>
</evidence>
<comment type="caution">
    <text evidence="4">The sequence shown here is derived from an EMBL/GenBank/DDBJ whole genome shotgun (WGS) entry which is preliminary data.</text>
</comment>
<feature type="domain" description="YdbS-like PH" evidence="3">
    <location>
        <begin position="407"/>
        <end position="482"/>
    </location>
</feature>
<evidence type="ECO:0000313" key="4">
    <source>
        <dbReference type="EMBL" id="KFZ31002.1"/>
    </source>
</evidence>
<dbReference type="EMBL" id="JPER01000003">
    <property type="protein sequence ID" value="KFZ31002.1"/>
    <property type="molecule type" value="Genomic_DNA"/>
</dbReference>
<dbReference type="PANTHER" id="PTHR34473:SF2">
    <property type="entry name" value="UPF0699 TRANSMEMBRANE PROTEIN YDBT"/>
    <property type="match status" value="1"/>
</dbReference>
<dbReference type="RefSeq" id="WP_034775624.1">
    <property type="nucleotide sequence ID" value="NZ_JPER01000003.1"/>
</dbReference>
<dbReference type="OrthoDB" id="155986at2"/>
<dbReference type="Pfam" id="PF03703">
    <property type="entry name" value="bPH_2"/>
    <property type="match status" value="2"/>
</dbReference>
<keyword evidence="5" id="KW-1185">Reference proteome</keyword>
<feature type="transmembrane region" description="Helical" evidence="2">
    <location>
        <begin position="385"/>
        <end position="405"/>
    </location>
</feature>
<feature type="transmembrane region" description="Helical" evidence="2">
    <location>
        <begin position="357"/>
        <end position="379"/>
    </location>
</feature>